<dbReference type="PROSITE" id="PS50850">
    <property type="entry name" value="MFS"/>
    <property type="match status" value="1"/>
</dbReference>
<evidence type="ECO:0000259" key="5">
    <source>
        <dbReference type="PROSITE" id="PS50850"/>
    </source>
</evidence>
<dbReference type="InterPro" id="IPR050327">
    <property type="entry name" value="Proton-linked_MCT"/>
</dbReference>
<feature type="transmembrane region" description="Helical" evidence="4">
    <location>
        <begin position="214"/>
        <end position="234"/>
    </location>
</feature>
<accession>A0A8H3EEQ9</accession>
<comment type="subcellular location">
    <subcellularLocation>
        <location evidence="1">Membrane</location>
        <topology evidence="1">Multi-pass membrane protein</topology>
    </subcellularLocation>
</comment>
<dbReference type="PANTHER" id="PTHR11360:SF177">
    <property type="entry name" value="RIBOFLAVIN TRANSPORTER MCH5"/>
    <property type="match status" value="1"/>
</dbReference>
<feature type="transmembrane region" description="Helical" evidence="4">
    <location>
        <begin position="182"/>
        <end position="202"/>
    </location>
</feature>
<feature type="transmembrane region" description="Helical" evidence="4">
    <location>
        <begin position="332"/>
        <end position="353"/>
    </location>
</feature>
<dbReference type="AlphaFoldDB" id="A0A8H3EEQ9"/>
<comment type="caution">
    <text evidence="6">The sequence shown here is derived from an EMBL/GenBank/DDBJ whole genome shotgun (WGS) entry which is preliminary data.</text>
</comment>
<dbReference type="GO" id="GO:0016020">
    <property type="term" value="C:membrane"/>
    <property type="evidence" value="ECO:0007669"/>
    <property type="project" value="UniProtKB-SubCell"/>
</dbReference>
<keyword evidence="4" id="KW-0472">Membrane</keyword>
<feature type="domain" description="Major facilitator superfamily (MFS) profile" evidence="5">
    <location>
        <begin position="57"/>
        <end position="474"/>
    </location>
</feature>
<evidence type="ECO:0000313" key="7">
    <source>
        <dbReference type="Proteomes" id="UP000664169"/>
    </source>
</evidence>
<feature type="transmembrane region" description="Helical" evidence="4">
    <location>
        <begin position="373"/>
        <end position="398"/>
    </location>
</feature>
<feature type="transmembrane region" description="Helical" evidence="4">
    <location>
        <begin position="439"/>
        <end position="461"/>
    </location>
</feature>
<evidence type="ECO:0000256" key="1">
    <source>
        <dbReference type="ARBA" id="ARBA00004141"/>
    </source>
</evidence>
<protein>
    <recommendedName>
        <fullName evidence="5">Major facilitator superfamily (MFS) profile domain-containing protein</fullName>
    </recommendedName>
</protein>
<feature type="compositionally biased region" description="Basic and acidic residues" evidence="3">
    <location>
        <begin position="7"/>
        <end position="20"/>
    </location>
</feature>
<keyword evidence="4" id="KW-0812">Transmembrane</keyword>
<dbReference type="GO" id="GO:0022857">
    <property type="term" value="F:transmembrane transporter activity"/>
    <property type="evidence" value="ECO:0007669"/>
    <property type="project" value="InterPro"/>
</dbReference>
<keyword evidence="7" id="KW-1185">Reference proteome</keyword>
<evidence type="ECO:0000256" key="4">
    <source>
        <dbReference type="SAM" id="Phobius"/>
    </source>
</evidence>
<feature type="transmembrane region" description="Helical" evidence="4">
    <location>
        <begin position="303"/>
        <end position="320"/>
    </location>
</feature>
<dbReference type="OrthoDB" id="410267at2759"/>
<keyword evidence="4" id="KW-1133">Transmembrane helix</keyword>
<dbReference type="Gene3D" id="1.20.1250.20">
    <property type="entry name" value="MFS general substrate transporter like domains"/>
    <property type="match status" value="2"/>
</dbReference>
<dbReference type="SUPFAM" id="SSF103473">
    <property type="entry name" value="MFS general substrate transporter"/>
    <property type="match status" value="1"/>
</dbReference>
<proteinExistence type="inferred from homology"/>
<dbReference type="Proteomes" id="UP000664169">
    <property type="component" value="Unassembled WGS sequence"/>
</dbReference>
<reference evidence="6" key="1">
    <citation type="submission" date="2021-03" db="EMBL/GenBank/DDBJ databases">
        <authorList>
            <person name="Tagirdzhanova G."/>
        </authorList>
    </citation>
    <scope>NUCLEOTIDE SEQUENCE</scope>
</reference>
<dbReference type="EMBL" id="CAJPDQ010000001">
    <property type="protein sequence ID" value="CAF9903899.1"/>
    <property type="molecule type" value="Genomic_DNA"/>
</dbReference>
<dbReference type="CDD" id="cd17352">
    <property type="entry name" value="MFS_MCT_SLC16"/>
    <property type="match status" value="1"/>
</dbReference>
<dbReference type="InterPro" id="IPR011701">
    <property type="entry name" value="MFS"/>
</dbReference>
<feature type="transmembrane region" description="Helical" evidence="4">
    <location>
        <begin position="410"/>
        <end position="433"/>
    </location>
</feature>
<name>A0A8H3EEQ9_9LECA</name>
<sequence>MASGRSSNDERFSDPEKSFDPLDGQVNEPGAQAIQPVISHPHDADITYPEGGLQAWLVVLGSFAGMLSCFGLMNAIGTLEAYISRNQLAAYESSTIAWIFSIYIFMSFFCGLQIGPIFDARGPKLLVFIGSVLLLGGTFALAESTQYWHFILSFSICLGLGTALIFTPAISAIAHYFCRKRGTATGLAATGGSLGGIFLPLMLQRLFETSGYRWAIRVVGFIFLLLLIVANFLIRSRLPPKTGGSIWPDFRIFNQLDFAITTAGVFCMEWGLFVPITYLTSWALSIGIGSNNSSTGNNSDSAFGYQLIAILNAASFFGRWGPGFLADKIGRFNTMLIMMASCGIFCLAFWLPPTLLAAGPSSSSSSSSSSSPIALAVLFAIFFGFASGSNISLVPVCVGQLCGTQEYGRYYASCYTLVAIGTLTGLPIVGAIMQKQDGAYTGAIGFTVACYLVGALCFAIVRVRKVGWGLRRVF</sequence>
<feature type="transmembrane region" description="Helical" evidence="4">
    <location>
        <begin position="255"/>
        <end position="283"/>
    </location>
</feature>
<gene>
    <name evidence="6" type="ORF">GOMPHAMPRED_000608</name>
</gene>
<evidence type="ECO:0000313" key="6">
    <source>
        <dbReference type="EMBL" id="CAF9903899.1"/>
    </source>
</evidence>
<evidence type="ECO:0000256" key="3">
    <source>
        <dbReference type="SAM" id="MobiDB-lite"/>
    </source>
</evidence>
<feature type="region of interest" description="Disordered" evidence="3">
    <location>
        <begin position="1"/>
        <end position="25"/>
    </location>
</feature>
<dbReference type="InterPro" id="IPR036259">
    <property type="entry name" value="MFS_trans_sf"/>
</dbReference>
<feature type="transmembrane region" description="Helical" evidence="4">
    <location>
        <begin position="55"/>
        <end position="76"/>
    </location>
</feature>
<feature type="transmembrane region" description="Helical" evidence="4">
    <location>
        <begin position="125"/>
        <end position="142"/>
    </location>
</feature>
<comment type="similarity">
    <text evidence="2">Belongs to the major facilitator superfamily. Monocarboxylate porter (TC 2.A.1.13) family.</text>
</comment>
<dbReference type="InterPro" id="IPR020846">
    <property type="entry name" value="MFS_dom"/>
</dbReference>
<organism evidence="6 7">
    <name type="scientific">Gomphillus americanus</name>
    <dbReference type="NCBI Taxonomy" id="1940652"/>
    <lineage>
        <taxon>Eukaryota</taxon>
        <taxon>Fungi</taxon>
        <taxon>Dikarya</taxon>
        <taxon>Ascomycota</taxon>
        <taxon>Pezizomycotina</taxon>
        <taxon>Lecanoromycetes</taxon>
        <taxon>OSLEUM clade</taxon>
        <taxon>Ostropomycetidae</taxon>
        <taxon>Ostropales</taxon>
        <taxon>Graphidaceae</taxon>
        <taxon>Gomphilloideae</taxon>
        <taxon>Gomphillus</taxon>
    </lineage>
</organism>
<evidence type="ECO:0000256" key="2">
    <source>
        <dbReference type="ARBA" id="ARBA00006727"/>
    </source>
</evidence>
<dbReference type="Pfam" id="PF07690">
    <property type="entry name" value="MFS_1"/>
    <property type="match status" value="1"/>
</dbReference>
<feature type="transmembrane region" description="Helical" evidence="4">
    <location>
        <begin position="148"/>
        <end position="170"/>
    </location>
</feature>
<feature type="transmembrane region" description="Helical" evidence="4">
    <location>
        <begin position="96"/>
        <end position="118"/>
    </location>
</feature>
<dbReference type="PANTHER" id="PTHR11360">
    <property type="entry name" value="MONOCARBOXYLATE TRANSPORTER"/>
    <property type="match status" value="1"/>
</dbReference>